<dbReference type="KEGG" id="tsy:THSYN_17060"/>
<organism evidence="2 3">
    <name type="scientific">Candidatus Thiodictyon syntrophicum</name>
    <dbReference type="NCBI Taxonomy" id="1166950"/>
    <lineage>
        <taxon>Bacteria</taxon>
        <taxon>Pseudomonadati</taxon>
        <taxon>Pseudomonadota</taxon>
        <taxon>Gammaproteobacteria</taxon>
        <taxon>Chromatiales</taxon>
        <taxon>Chromatiaceae</taxon>
        <taxon>Thiodictyon</taxon>
    </lineage>
</organism>
<feature type="domain" description="Polymerase nucleotidyl transferase" evidence="1">
    <location>
        <begin position="65"/>
        <end position="135"/>
    </location>
</feature>
<proteinExistence type="predicted"/>
<dbReference type="OrthoDB" id="9809323at2"/>
<gene>
    <name evidence="2" type="ORF">THSYN_17060</name>
</gene>
<accession>A0A2K8UA76</accession>
<evidence type="ECO:0000313" key="3">
    <source>
        <dbReference type="Proteomes" id="UP000232638"/>
    </source>
</evidence>
<keyword evidence="3" id="KW-1185">Reference proteome</keyword>
<dbReference type="Proteomes" id="UP000232638">
    <property type="component" value="Chromosome"/>
</dbReference>
<dbReference type="InterPro" id="IPR002934">
    <property type="entry name" value="Polymerase_NTP_transf_dom"/>
</dbReference>
<dbReference type="Gene3D" id="3.30.460.10">
    <property type="entry name" value="Beta Polymerase, domain 2"/>
    <property type="match status" value="1"/>
</dbReference>
<name>A0A2K8UA76_9GAMM</name>
<dbReference type="EMBL" id="CP020370">
    <property type="protein sequence ID" value="AUB82483.1"/>
    <property type="molecule type" value="Genomic_DNA"/>
</dbReference>
<dbReference type="AlphaFoldDB" id="A0A2K8UA76"/>
<dbReference type="Pfam" id="PF01909">
    <property type="entry name" value="NTP_transf_2"/>
    <property type="match status" value="1"/>
</dbReference>
<dbReference type="InterPro" id="IPR043519">
    <property type="entry name" value="NT_sf"/>
</dbReference>
<dbReference type="CDD" id="cd05403">
    <property type="entry name" value="NT_KNTase_like"/>
    <property type="match status" value="1"/>
</dbReference>
<evidence type="ECO:0000259" key="1">
    <source>
        <dbReference type="Pfam" id="PF01909"/>
    </source>
</evidence>
<protein>
    <recommendedName>
        <fullName evidence="1">Polymerase nucleotidyl transferase domain-containing protein</fullName>
    </recommendedName>
</protein>
<dbReference type="GO" id="GO:0016779">
    <property type="term" value="F:nucleotidyltransferase activity"/>
    <property type="evidence" value="ECO:0007669"/>
    <property type="project" value="InterPro"/>
</dbReference>
<dbReference type="SUPFAM" id="SSF81301">
    <property type="entry name" value="Nucleotidyltransferase"/>
    <property type="match status" value="1"/>
</dbReference>
<dbReference type="PANTHER" id="PTHR37030">
    <property type="entry name" value="NUCLEOTIDYLTRANSFERASE"/>
    <property type="match status" value="1"/>
</dbReference>
<sequence>MGSHRGAALTGSRGLRRRPSRPVCGRYVLGNAWPTVPLLAPGGDDHDHDEPIGDHCKVDQTHEDQLSEIVRRIVAVSDPRRIILFGSQARGDAAPDSDFDLLVVKDEVESPRAESGRIYRALAGLSIPVDIVVTRSDYVLAHRDVVGTVVRPALREGKVLYAR</sequence>
<dbReference type="RefSeq" id="WP_100920209.1">
    <property type="nucleotide sequence ID" value="NZ_CP020370.1"/>
</dbReference>
<evidence type="ECO:0000313" key="2">
    <source>
        <dbReference type="EMBL" id="AUB82483.1"/>
    </source>
</evidence>
<dbReference type="PANTHER" id="PTHR37030:SF1">
    <property type="entry name" value="NUCLEOTIDYLTRANSFERASE"/>
    <property type="match status" value="1"/>
</dbReference>
<reference evidence="2 3" key="1">
    <citation type="submission" date="2017-03" db="EMBL/GenBank/DDBJ databases">
        <title>Complete genome sequence of Candidatus 'Thiodictyon syntrophicum' sp. nov. strain Cad16T, a photolithoautotroph purple sulfur bacterium isolated from an alpine meromictic lake.</title>
        <authorList>
            <person name="Luedin S.M."/>
            <person name="Pothier J.F."/>
            <person name="Danza F."/>
            <person name="Storelli N."/>
            <person name="Wittwer M."/>
            <person name="Tonolla M."/>
        </authorList>
    </citation>
    <scope>NUCLEOTIDE SEQUENCE [LARGE SCALE GENOMIC DNA]</scope>
    <source>
        <strain evidence="2 3">Cad16T</strain>
    </source>
</reference>